<feature type="compositionally biased region" description="Basic residues" evidence="1">
    <location>
        <begin position="387"/>
        <end position="399"/>
    </location>
</feature>
<feature type="compositionally biased region" description="Basic residues" evidence="1">
    <location>
        <begin position="209"/>
        <end position="228"/>
    </location>
</feature>
<feature type="compositionally biased region" description="Basic and acidic residues" evidence="1">
    <location>
        <begin position="1"/>
        <end position="12"/>
    </location>
</feature>
<organism evidence="2">
    <name type="scientific">uncultured Thermomicrobiales bacterium</name>
    <dbReference type="NCBI Taxonomy" id="1645740"/>
    <lineage>
        <taxon>Bacteria</taxon>
        <taxon>Pseudomonadati</taxon>
        <taxon>Thermomicrobiota</taxon>
        <taxon>Thermomicrobia</taxon>
        <taxon>Thermomicrobiales</taxon>
        <taxon>environmental samples</taxon>
    </lineage>
</organism>
<feature type="compositionally biased region" description="Gly residues" evidence="1">
    <location>
        <begin position="414"/>
        <end position="428"/>
    </location>
</feature>
<proteinExistence type="predicted"/>
<feature type="region of interest" description="Disordered" evidence="1">
    <location>
        <begin position="1"/>
        <end position="178"/>
    </location>
</feature>
<protein>
    <submittedName>
        <fullName evidence="2">Uncharacterized protein</fullName>
    </submittedName>
</protein>
<feature type="compositionally biased region" description="Low complexity" evidence="1">
    <location>
        <begin position="54"/>
        <end position="66"/>
    </location>
</feature>
<feature type="non-terminal residue" evidence="2">
    <location>
        <position position="517"/>
    </location>
</feature>
<feature type="non-terminal residue" evidence="2">
    <location>
        <position position="1"/>
    </location>
</feature>
<feature type="compositionally biased region" description="Basic residues" evidence="1">
    <location>
        <begin position="115"/>
        <end position="130"/>
    </location>
</feature>
<evidence type="ECO:0000313" key="2">
    <source>
        <dbReference type="EMBL" id="CAA9552875.1"/>
    </source>
</evidence>
<reference evidence="2" key="1">
    <citation type="submission" date="2020-02" db="EMBL/GenBank/DDBJ databases">
        <authorList>
            <person name="Meier V. D."/>
        </authorList>
    </citation>
    <scope>NUCLEOTIDE SEQUENCE</scope>
    <source>
        <strain evidence="2">AVDCRST_MAG73</strain>
    </source>
</reference>
<evidence type="ECO:0000256" key="1">
    <source>
        <dbReference type="SAM" id="MobiDB-lite"/>
    </source>
</evidence>
<feature type="compositionally biased region" description="Basic and acidic residues" evidence="1">
    <location>
        <begin position="321"/>
        <end position="338"/>
    </location>
</feature>
<sequence length="517" mass="56431">DPDRCRRGEHDPALPARHGPRGGRPRRAIRREHGPRHPAPARQALPDPAPDPAPGRVRAVVGSGARRPGERLGRRRVRAGRAGPGGGRPALLLHGRDHQAAAAGRPGVRVPGGALHRRALPHRAVPRLRRPPWSGSRRLPLRRPRPRVASTAQRRLPGGAHRSDRRRGGGGSGAARLGDHQRLLAQCLEVRQPGLPPHLLGHRDDAAQHPRRRRRARHSGPPRPRLRRSGGGGPDRGGFGRRGRDLPRRARPGRRHAAPGTADRPARSADGPVLGAGERLPADPRDPPGNAPFDRSRGRRLAIGCARRRPANTDRVANRAAPERPGRASARPDRDRHPAARLQSPLRTRPDRPRPALHPARPDDERLPVRRPRLGRCSVQQPLSAGQRRRRPAARRLRLPPRASRPGTDPADAGGRGPPAGAPPGLGSGPRRRRRGQRLLLGRPRPDPGGARGAGVPAGPARGRARRRPDVPGRLCPRPRRHRPDVLGRRDGRLLFAARRGIHRDVPDRRRTPGHVV</sequence>
<feature type="region of interest" description="Disordered" evidence="1">
    <location>
        <begin position="194"/>
        <end position="488"/>
    </location>
</feature>
<feature type="compositionally biased region" description="Low complexity" evidence="1">
    <location>
        <begin position="400"/>
        <end position="413"/>
    </location>
</feature>
<name>A0A6J4UM21_9BACT</name>
<gene>
    <name evidence="2" type="ORF">AVDCRST_MAG73-3103</name>
</gene>
<feature type="compositionally biased region" description="Basic residues" evidence="1">
    <location>
        <begin position="18"/>
        <end position="36"/>
    </location>
</feature>
<dbReference type="AlphaFoldDB" id="A0A6J4UM21"/>
<accession>A0A6J4UM21</accession>
<dbReference type="EMBL" id="CADCWE010000201">
    <property type="protein sequence ID" value="CAA9552875.1"/>
    <property type="molecule type" value="Genomic_DNA"/>
</dbReference>
<feature type="compositionally biased region" description="Basic and acidic residues" evidence="1">
    <location>
        <begin position="348"/>
        <end position="368"/>
    </location>
</feature>